<evidence type="ECO:0000259" key="6">
    <source>
        <dbReference type="PROSITE" id="PS51898"/>
    </source>
</evidence>
<organism evidence="8">
    <name type="scientific">Solibacter usitatus (strain Ellin6076)</name>
    <dbReference type="NCBI Taxonomy" id="234267"/>
    <lineage>
        <taxon>Bacteria</taxon>
        <taxon>Pseudomonadati</taxon>
        <taxon>Acidobacteriota</taxon>
        <taxon>Terriglobia</taxon>
        <taxon>Bryobacterales</taxon>
        <taxon>Solibacteraceae</taxon>
        <taxon>Candidatus Solibacter</taxon>
    </lineage>
</organism>
<dbReference type="CDD" id="cd01193">
    <property type="entry name" value="INT_IntI_C"/>
    <property type="match status" value="1"/>
</dbReference>
<dbReference type="PROSITE" id="PS51900">
    <property type="entry name" value="CB"/>
    <property type="match status" value="1"/>
</dbReference>
<dbReference type="eggNOG" id="COG4974">
    <property type="taxonomic scope" value="Bacteria"/>
</dbReference>
<dbReference type="KEGG" id="sus:Acid_4752"/>
<dbReference type="PROSITE" id="PS51898">
    <property type="entry name" value="TYR_RECOMBINASE"/>
    <property type="match status" value="1"/>
</dbReference>
<dbReference type="SUPFAM" id="SSF56349">
    <property type="entry name" value="DNA breaking-rejoining enzymes"/>
    <property type="match status" value="1"/>
</dbReference>
<keyword evidence="3 5" id="KW-0238">DNA-binding</keyword>
<feature type="domain" description="Core-binding (CB)" evidence="7">
    <location>
        <begin position="1"/>
        <end position="81"/>
    </location>
</feature>
<evidence type="ECO:0000313" key="8">
    <source>
        <dbReference type="EMBL" id="ABJ85711.1"/>
    </source>
</evidence>
<keyword evidence="4" id="KW-0233">DNA recombination</keyword>
<dbReference type="InterPro" id="IPR010998">
    <property type="entry name" value="Integrase_recombinase_N"/>
</dbReference>
<sequence length="297" mass="34624">MTRLRKMMLEELQRRNYAQSTVKGYLRIVQDFAEHFHQQPDKLGPEHLRQYQAHLFRDKHLNAGTVQQYVAALRFFFNKTLKRHYLLDDIPMPKRHRKLPEILSPDEVALLIGSASNLLHQTMLMTLYSTGVRRAELCRLKSADIDSQRMMVHIRQGKGGHDRDVPLSPRLLETLRVYWRWMKPKTYLFPGTVNNWRADVPITTKVPWEACRQAAQRAGITKHVSPHTLRHCFASHLLEAGTDLRTIQMLLGHAKLEHTAMYLHLSRKHLTAVANPLDAIVVSSPDNIKRFRKKQKQ</sequence>
<evidence type="ECO:0000256" key="4">
    <source>
        <dbReference type="ARBA" id="ARBA00023172"/>
    </source>
</evidence>
<dbReference type="Gene3D" id="1.10.443.10">
    <property type="entry name" value="Intergrase catalytic core"/>
    <property type="match status" value="1"/>
</dbReference>
<dbReference type="Pfam" id="PF13495">
    <property type="entry name" value="Phage_int_SAM_4"/>
    <property type="match status" value="1"/>
</dbReference>
<accession>Q01XA4</accession>
<dbReference type="PANTHER" id="PTHR30349">
    <property type="entry name" value="PHAGE INTEGRASE-RELATED"/>
    <property type="match status" value="1"/>
</dbReference>
<dbReference type="EMBL" id="CP000473">
    <property type="protein sequence ID" value="ABJ85711.1"/>
    <property type="molecule type" value="Genomic_DNA"/>
</dbReference>
<reference evidence="8" key="1">
    <citation type="submission" date="2006-10" db="EMBL/GenBank/DDBJ databases">
        <title>Complete sequence of Solibacter usitatus Ellin6076.</title>
        <authorList>
            <consortium name="US DOE Joint Genome Institute"/>
            <person name="Copeland A."/>
            <person name="Lucas S."/>
            <person name="Lapidus A."/>
            <person name="Barry K."/>
            <person name="Detter J.C."/>
            <person name="Glavina del Rio T."/>
            <person name="Hammon N."/>
            <person name="Israni S."/>
            <person name="Dalin E."/>
            <person name="Tice H."/>
            <person name="Pitluck S."/>
            <person name="Thompson L.S."/>
            <person name="Brettin T."/>
            <person name="Bruce D."/>
            <person name="Han C."/>
            <person name="Tapia R."/>
            <person name="Gilna P."/>
            <person name="Schmutz J."/>
            <person name="Larimer F."/>
            <person name="Land M."/>
            <person name="Hauser L."/>
            <person name="Kyrpides N."/>
            <person name="Mikhailova N."/>
            <person name="Janssen P.H."/>
            <person name="Kuske C.R."/>
            <person name="Richardson P."/>
        </authorList>
    </citation>
    <scope>NUCLEOTIDE SEQUENCE</scope>
    <source>
        <strain evidence="8">Ellin6076</strain>
    </source>
</reference>
<dbReference type="Gene3D" id="1.10.150.130">
    <property type="match status" value="1"/>
</dbReference>
<dbReference type="InterPro" id="IPR002104">
    <property type="entry name" value="Integrase_catalytic"/>
</dbReference>
<evidence type="ECO:0000256" key="1">
    <source>
        <dbReference type="ARBA" id="ARBA00008857"/>
    </source>
</evidence>
<dbReference type="InterPro" id="IPR050090">
    <property type="entry name" value="Tyrosine_recombinase_XerCD"/>
</dbReference>
<dbReference type="InterPro" id="IPR044068">
    <property type="entry name" value="CB"/>
</dbReference>
<protein>
    <submittedName>
        <fullName evidence="8">Phage integrase family protein</fullName>
    </submittedName>
</protein>
<dbReference type="InterPro" id="IPR013762">
    <property type="entry name" value="Integrase-like_cat_sf"/>
</dbReference>
<dbReference type="InterPro" id="IPR011010">
    <property type="entry name" value="DNA_brk_join_enz"/>
</dbReference>
<name>Q01XA4_SOLUE</name>
<comment type="similarity">
    <text evidence="1">Belongs to the 'phage' integrase family.</text>
</comment>
<dbReference type="STRING" id="234267.Acid_4752"/>
<dbReference type="InterPro" id="IPR004107">
    <property type="entry name" value="Integrase_SAM-like_N"/>
</dbReference>
<dbReference type="HOGENOM" id="CLU_027562_9_5_0"/>
<dbReference type="AlphaFoldDB" id="Q01XA4"/>
<dbReference type="GO" id="GO:0003677">
    <property type="term" value="F:DNA binding"/>
    <property type="evidence" value="ECO:0007669"/>
    <property type="project" value="UniProtKB-UniRule"/>
</dbReference>
<dbReference type="GO" id="GO:0015074">
    <property type="term" value="P:DNA integration"/>
    <property type="evidence" value="ECO:0007669"/>
    <property type="project" value="UniProtKB-KW"/>
</dbReference>
<dbReference type="PANTHER" id="PTHR30349:SF64">
    <property type="entry name" value="PROPHAGE INTEGRASE INTD-RELATED"/>
    <property type="match status" value="1"/>
</dbReference>
<keyword evidence="2" id="KW-0229">DNA integration</keyword>
<evidence type="ECO:0000259" key="7">
    <source>
        <dbReference type="PROSITE" id="PS51900"/>
    </source>
</evidence>
<dbReference type="GO" id="GO:0006310">
    <property type="term" value="P:DNA recombination"/>
    <property type="evidence" value="ECO:0007669"/>
    <property type="project" value="UniProtKB-KW"/>
</dbReference>
<feature type="domain" description="Tyr recombinase" evidence="6">
    <location>
        <begin position="98"/>
        <end position="275"/>
    </location>
</feature>
<dbReference type="Pfam" id="PF00589">
    <property type="entry name" value="Phage_integrase"/>
    <property type="match status" value="1"/>
</dbReference>
<gene>
    <name evidence="8" type="ordered locus">Acid_4752</name>
</gene>
<dbReference type="InParanoid" id="Q01XA4"/>
<evidence type="ECO:0000256" key="3">
    <source>
        <dbReference type="ARBA" id="ARBA00023125"/>
    </source>
</evidence>
<evidence type="ECO:0000256" key="2">
    <source>
        <dbReference type="ARBA" id="ARBA00022908"/>
    </source>
</evidence>
<evidence type="ECO:0000256" key="5">
    <source>
        <dbReference type="PROSITE-ProRule" id="PRU01248"/>
    </source>
</evidence>
<proteinExistence type="inferred from homology"/>